<dbReference type="PANTHER" id="PTHR24409">
    <property type="entry name" value="ZINC FINGER PROTEIN 142"/>
    <property type="match status" value="1"/>
</dbReference>
<name>A0ABR3DTZ4_NEUIN</name>
<evidence type="ECO:0000256" key="3">
    <source>
        <dbReference type="ARBA" id="ARBA00022771"/>
    </source>
</evidence>
<evidence type="ECO:0000256" key="4">
    <source>
        <dbReference type="ARBA" id="ARBA00022833"/>
    </source>
</evidence>
<evidence type="ECO:0000313" key="8">
    <source>
        <dbReference type="Proteomes" id="UP001451303"/>
    </source>
</evidence>
<keyword evidence="4" id="KW-0862">Zinc</keyword>
<dbReference type="SUPFAM" id="SSF57667">
    <property type="entry name" value="beta-beta-alpha zinc fingers"/>
    <property type="match status" value="1"/>
</dbReference>
<dbReference type="PROSITE" id="PS00028">
    <property type="entry name" value="ZINC_FINGER_C2H2_1"/>
    <property type="match status" value="3"/>
</dbReference>
<keyword evidence="1" id="KW-0479">Metal-binding</keyword>
<sequence length="587" mass="66815">MSPSTTPSQISIRPQPPDLVLESVLERRHPEHCLVATLFFFLLLSAPASFAVVLDCHTADIVCKFAELSETIDRRRALPTSRGKFSFSHVALRCVFGYADTFAQMHDSHAADMTFLAGRMHELITATPPRLVQPIFNTLFSNADQVYEALMTTNVSVAPGLLALLRQTQMPDLLSFFCNGLPGTQRPDSKKLSAVYLHVLQHDEHQPFVYIGSATSGVQGYHFRLQDYERLRNLPRRVGKLVKLGYKISHSRLLAWAPMPSPQELPETRATFIVMEAFFTFAFGTCAFASEKYKLQDFFIWLVENRPYGPANLRTPLVEGRDEPFHLTYRQRTRLAAKMKRHKARRVARSDLHSRRRAMKERRFFCMVCWHRFSTKADLDRHYRTGKHRVRVQGKEKGPKVFLCDVCYDPAWYADVRYILKKYLETHSLSREHQGWLRCEAGEDIHPCTKCGTNHINDPARENHERICPLNWGLKKRVYGEPGYVPGPHHCHDCHIDLSSNNDLTQHFKCKAHKAAIARSGAALSAGALSAGALSTGALADAPNGSGEDGYPRNYCRLCQKQFASPYWIRIHVARRTHMVQQAKDEG</sequence>
<feature type="domain" description="C2H2-type" evidence="6">
    <location>
        <begin position="364"/>
        <end position="388"/>
    </location>
</feature>
<evidence type="ECO:0000313" key="7">
    <source>
        <dbReference type="EMBL" id="KAL0476125.1"/>
    </source>
</evidence>
<dbReference type="InterPro" id="IPR036236">
    <property type="entry name" value="Znf_C2H2_sf"/>
</dbReference>
<dbReference type="EMBL" id="JAVLET010000001">
    <property type="protein sequence ID" value="KAL0476125.1"/>
    <property type="molecule type" value="Genomic_DNA"/>
</dbReference>
<accession>A0ABR3DTZ4</accession>
<protein>
    <recommendedName>
        <fullName evidence="6">C2H2-type domain-containing protein</fullName>
    </recommendedName>
</protein>
<proteinExistence type="predicted"/>
<dbReference type="Proteomes" id="UP001451303">
    <property type="component" value="Unassembled WGS sequence"/>
</dbReference>
<reference evidence="7 8" key="1">
    <citation type="submission" date="2023-09" db="EMBL/GenBank/DDBJ databases">
        <title>Multi-omics analysis of a traditional fermented food reveals byproduct-associated fungal strains for waste-to-food upcycling.</title>
        <authorList>
            <consortium name="Lawrence Berkeley National Laboratory"/>
            <person name="Rekdal V.M."/>
            <person name="Villalobos-Escobedo J.M."/>
            <person name="Rodriguez-Valeron N."/>
            <person name="Garcia M.O."/>
            <person name="Vasquez D.P."/>
            <person name="Damayanti I."/>
            <person name="Sorensen P.M."/>
            <person name="Baidoo E.E."/>
            <person name="De Carvalho A.C."/>
            <person name="Riley R."/>
            <person name="Lipzen A."/>
            <person name="He G."/>
            <person name="Yan M."/>
            <person name="Haridas S."/>
            <person name="Daum C."/>
            <person name="Yoshinaga Y."/>
            <person name="Ng V."/>
            <person name="Grigoriev I.V."/>
            <person name="Munk R."/>
            <person name="Nuraida L."/>
            <person name="Wijaya C.H."/>
            <person name="Morales P.-C."/>
            <person name="Keasling J.D."/>
        </authorList>
    </citation>
    <scope>NUCLEOTIDE SEQUENCE [LARGE SCALE GENOMIC DNA]</scope>
    <source>
        <strain evidence="7 8">FGSC 2613</strain>
    </source>
</reference>
<comment type="caution">
    <text evidence="7">The sequence shown here is derived from an EMBL/GenBank/DDBJ whole genome shotgun (WGS) entry which is preliminary data.</text>
</comment>
<gene>
    <name evidence="7" type="ORF">QR685DRAFT_69930</name>
</gene>
<dbReference type="InterPro" id="IPR013087">
    <property type="entry name" value="Znf_C2H2_type"/>
</dbReference>
<evidence type="ECO:0000259" key="6">
    <source>
        <dbReference type="PROSITE" id="PS50157"/>
    </source>
</evidence>
<keyword evidence="8" id="KW-1185">Reference proteome</keyword>
<evidence type="ECO:0000256" key="2">
    <source>
        <dbReference type="ARBA" id="ARBA00022737"/>
    </source>
</evidence>
<dbReference type="PANTHER" id="PTHR24409:SF295">
    <property type="entry name" value="AZ2-RELATED"/>
    <property type="match status" value="1"/>
</dbReference>
<keyword evidence="2" id="KW-0677">Repeat</keyword>
<evidence type="ECO:0000256" key="5">
    <source>
        <dbReference type="PROSITE-ProRule" id="PRU00042"/>
    </source>
</evidence>
<dbReference type="PROSITE" id="PS50157">
    <property type="entry name" value="ZINC_FINGER_C2H2_2"/>
    <property type="match status" value="1"/>
</dbReference>
<evidence type="ECO:0000256" key="1">
    <source>
        <dbReference type="ARBA" id="ARBA00022723"/>
    </source>
</evidence>
<dbReference type="SMART" id="SM00355">
    <property type="entry name" value="ZnF_C2H2"/>
    <property type="match status" value="3"/>
</dbReference>
<organism evidence="7 8">
    <name type="scientific">Neurospora intermedia</name>
    <dbReference type="NCBI Taxonomy" id="5142"/>
    <lineage>
        <taxon>Eukaryota</taxon>
        <taxon>Fungi</taxon>
        <taxon>Dikarya</taxon>
        <taxon>Ascomycota</taxon>
        <taxon>Pezizomycotina</taxon>
        <taxon>Sordariomycetes</taxon>
        <taxon>Sordariomycetidae</taxon>
        <taxon>Sordariales</taxon>
        <taxon>Sordariaceae</taxon>
        <taxon>Neurospora</taxon>
    </lineage>
</organism>
<keyword evidence="3 5" id="KW-0863">Zinc-finger</keyword>